<comment type="similarity">
    <text evidence="1">Belongs to the CCM1 family.</text>
</comment>
<gene>
    <name evidence="7" type="ORF">VTK73DRAFT_10401</name>
</gene>
<evidence type="ECO:0000256" key="1">
    <source>
        <dbReference type="ARBA" id="ARBA00006192"/>
    </source>
</evidence>
<sequence length="1138" mass="129663">MQAPKVSLSATNSVRSHRRLHTAFWSHGAAGVELFSACQSLLRGVKESESMPFSPNDPEPARLDPLEASTFLLDFLYPNGAGGLIRSLSRRTSDRRRSTYSRGAVSSLSTLQLASCSSSLKPIPHSRELGLSAHIDLHQVDPQDKTFDDSDGHLSRTAEHPEHDGIPHQGLEADHALLSEDGTLSSDSSDLRVLLRSSNTGNVDRIWHAYSLLDSASKDEFRLEVLSHLATSGRAVEAWRIAELFAELDVSQWTDVAVLAAIKANLGLNNVSRAVDVFARALGSMGFVRGLDMLLAYAFKTSSWRLVIEVWDLILKKFDNKMPAPQKFKETAEVPQLSAKVAALYEYAKAETDASAARMVEDRLDRLLSYISTENLRVLEASDAASILERVGRAPQLEKLIAICIEQGKKNLAVQLYHKYRLLPNVKIRVFVLRQMIEVFYPHDVRGMELVLKDWYQSYERLDGLGYHKFLSFYARRGDVKTVLRLRAEYKKHYPTAHKDRISLSALMLAHAVRGEADEASRVLVSSWRSTRQKPGSYEWNILLNAYAKAWDVEKATKLFEEICEAGYADNYTFGTFMIMLGGRGDLQSCLDLYRRAKKMGLTPDLTMLDAVVEAYCQNDMFLEAEHLCTSATRKGHIKGNYTILFNTLLDHLARRRDLTNVNRILQLMAEFDVKYDNKTYEHLLQALVNCRQSHHALQLVETARETNAFVPTLSHYLLVMSAFLRSREPHLALRVGQQIEAMDDLGTADRMTKVIEALSRWREMPERLRKSKDAGRYVEEALDAFRQSLGREERTVRDDRRAVSRQYSKMIFFLTQMRDFASVHQIIRFYRKEFPEDATKDQVPLNLLSSVMLADFYEGQFDRVKATWSLILQRTRSFGAPAWTRKGVEGMPARCYVLNDPLKTMQRMYLAEQDADGLIKLVASVRAAGFALDSKNWNYYVQALARLKKWEEAFTVCEEVLMPQWTGWLSKRAKQNVKNQLPLEVRRLGSSPHHIRPISYTLLVLAKEYLELEKRTPWSVESARLFARLNDKCARVVQAIKTMTRIETEWEQRIFDDQPPPAELEIRNIASQRRAHVLRGSTVEEDGAADDGWLVGTDAGSDGAKETDLWDVFREIQETRRVHEKDRSLQPGIESSW</sequence>
<proteinExistence type="inferred from homology"/>
<evidence type="ECO:0000256" key="4">
    <source>
        <dbReference type="ARBA" id="ARBA00044511"/>
    </source>
</evidence>
<evidence type="ECO:0000256" key="2">
    <source>
        <dbReference type="ARBA" id="ARBA00022737"/>
    </source>
</evidence>
<protein>
    <submittedName>
        <fullName evidence="7">Uncharacterized protein</fullName>
    </submittedName>
</protein>
<dbReference type="Gene3D" id="1.25.40.10">
    <property type="entry name" value="Tetratricopeptide repeat domain"/>
    <property type="match status" value="2"/>
</dbReference>
<organism evidence="7 8">
    <name type="scientific">Phialemonium thermophilum</name>
    <dbReference type="NCBI Taxonomy" id="223376"/>
    <lineage>
        <taxon>Eukaryota</taxon>
        <taxon>Fungi</taxon>
        <taxon>Dikarya</taxon>
        <taxon>Ascomycota</taxon>
        <taxon>Pezizomycotina</taxon>
        <taxon>Sordariomycetes</taxon>
        <taxon>Sordariomycetidae</taxon>
        <taxon>Cephalothecales</taxon>
        <taxon>Cephalothecaceae</taxon>
        <taxon>Phialemonium</taxon>
    </lineage>
</organism>
<dbReference type="PROSITE" id="PS51375">
    <property type="entry name" value="PPR"/>
    <property type="match status" value="1"/>
</dbReference>
<evidence type="ECO:0000313" key="8">
    <source>
        <dbReference type="Proteomes" id="UP001586593"/>
    </source>
</evidence>
<accession>A0ABR3XG55</accession>
<dbReference type="EMBL" id="JAZHXJ010000099">
    <property type="protein sequence ID" value="KAL1874921.1"/>
    <property type="molecule type" value="Genomic_DNA"/>
</dbReference>
<dbReference type="NCBIfam" id="TIGR00756">
    <property type="entry name" value="PPR"/>
    <property type="match status" value="1"/>
</dbReference>
<dbReference type="PANTHER" id="PTHR47447:SF17">
    <property type="entry name" value="OS12G0638900 PROTEIN"/>
    <property type="match status" value="1"/>
</dbReference>
<dbReference type="InterPro" id="IPR011990">
    <property type="entry name" value="TPR-like_helical_dom_sf"/>
</dbReference>
<dbReference type="InterPro" id="IPR002885">
    <property type="entry name" value="PPR_rpt"/>
</dbReference>
<evidence type="ECO:0000256" key="3">
    <source>
        <dbReference type="ARBA" id="ARBA00044493"/>
    </source>
</evidence>
<keyword evidence="2" id="KW-0677">Repeat</keyword>
<comment type="function">
    <text evidence="3">Regulates mitochondrial small subunit maturation by controlling 15S rRNA 5'-end processing. Localizes to the 5' precursor of the 15S rRNA in a position that is subsequently occupied by mS47 in the mature yeast mtSSU. Uses structure and sequence-specific RNA recognition, binding to a single-stranded region of the precursor and specifically recognizing bases -6 to -1. The exchange of Ccm1 for mS47 is coupled to the irreversible removal of precursor rRNA that is accompanied by conformational changes of the mitoribosomal proteins uS5m and mS26. These conformational changes signal completion of 5'-end rRNA processing through protection of the mature 5'-end of the 15S rRNA and stabilization of mS47. The removal of the 5' precursor together with the dissociation of Ccm1 may be catalyzed by the 5'-3' exoribonuclease Pet127. Involved in the specific removal of group I introns in mitochondrial encoded transcripts.</text>
</comment>
<evidence type="ECO:0000313" key="7">
    <source>
        <dbReference type="EMBL" id="KAL1874921.1"/>
    </source>
</evidence>
<dbReference type="Pfam" id="PF01535">
    <property type="entry name" value="PPR"/>
    <property type="match status" value="1"/>
</dbReference>
<evidence type="ECO:0000256" key="5">
    <source>
        <dbReference type="PROSITE-ProRule" id="PRU00708"/>
    </source>
</evidence>
<name>A0ABR3XG55_9PEZI</name>
<comment type="subunit">
    <text evidence="4">Binds to mitochondrial small subunit 15S rRNA.</text>
</comment>
<feature type="repeat" description="PPR" evidence="5">
    <location>
        <begin position="536"/>
        <end position="570"/>
    </location>
</feature>
<keyword evidence="8" id="KW-1185">Reference proteome</keyword>
<dbReference type="Proteomes" id="UP001586593">
    <property type="component" value="Unassembled WGS sequence"/>
</dbReference>
<evidence type="ECO:0000256" key="6">
    <source>
        <dbReference type="SAM" id="MobiDB-lite"/>
    </source>
</evidence>
<dbReference type="Pfam" id="PF13812">
    <property type="entry name" value="PPR_3"/>
    <property type="match status" value="1"/>
</dbReference>
<dbReference type="PANTHER" id="PTHR47447">
    <property type="entry name" value="OS03G0856100 PROTEIN"/>
    <property type="match status" value="1"/>
</dbReference>
<comment type="caution">
    <text evidence="7">The sequence shown here is derived from an EMBL/GenBank/DDBJ whole genome shotgun (WGS) entry which is preliminary data.</text>
</comment>
<feature type="region of interest" description="Disordered" evidence="6">
    <location>
        <begin position="142"/>
        <end position="169"/>
    </location>
</feature>
<reference evidence="7 8" key="1">
    <citation type="journal article" date="2024" name="Commun. Biol.">
        <title>Comparative genomic analysis of thermophilic fungi reveals convergent evolutionary adaptations and gene losses.</title>
        <authorList>
            <person name="Steindorff A.S."/>
            <person name="Aguilar-Pontes M.V."/>
            <person name="Robinson A.J."/>
            <person name="Andreopoulos B."/>
            <person name="LaButti K."/>
            <person name="Kuo A."/>
            <person name="Mondo S."/>
            <person name="Riley R."/>
            <person name="Otillar R."/>
            <person name="Haridas S."/>
            <person name="Lipzen A."/>
            <person name="Grimwood J."/>
            <person name="Schmutz J."/>
            <person name="Clum A."/>
            <person name="Reid I.D."/>
            <person name="Moisan M.C."/>
            <person name="Butler G."/>
            <person name="Nguyen T.T.M."/>
            <person name="Dewar K."/>
            <person name="Conant G."/>
            <person name="Drula E."/>
            <person name="Henrissat B."/>
            <person name="Hansel C."/>
            <person name="Singer S."/>
            <person name="Hutchinson M.I."/>
            <person name="de Vries R.P."/>
            <person name="Natvig D.O."/>
            <person name="Powell A.J."/>
            <person name="Tsang A."/>
            <person name="Grigoriev I.V."/>
        </authorList>
    </citation>
    <scope>NUCLEOTIDE SEQUENCE [LARGE SCALE GENOMIC DNA]</scope>
    <source>
        <strain evidence="7 8">ATCC 24622</strain>
    </source>
</reference>